<sequence>MSANFYRDNPDLREYYLSLPGYVQSALDASGVELTTLGELQECAEELWQEMDDTARHD</sequence>
<dbReference type="RefSeq" id="WP_262396460.1">
    <property type="nucleotide sequence ID" value="NZ_JACRTC010000001.1"/>
</dbReference>
<gene>
    <name evidence="1" type="ORF">H8709_00740</name>
</gene>
<dbReference type="Proteomes" id="UP000660861">
    <property type="component" value="Unassembled WGS sequence"/>
</dbReference>
<protein>
    <submittedName>
        <fullName evidence="1">Uncharacterized protein</fullName>
    </submittedName>
</protein>
<dbReference type="EMBL" id="JACRTC010000001">
    <property type="protein sequence ID" value="MBC8569356.1"/>
    <property type="molecule type" value="Genomic_DNA"/>
</dbReference>
<dbReference type="AlphaFoldDB" id="A0A926I9N9"/>
<comment type="caution">
    <text evidence="1">The sequence shown here is derived from an EMBL/GenBank/DDBJ whole genome shotgun (WGS) entry which is preliminary data.</text>
</comment>
<keyword evidence="2" id="KW-1185">Reference proteome</keyword>
<organism evidence="1 2">
    <name type="scientific">Zongyangia hominis</name>
    <dbReference type="NCBI Taxonomy" id="2763677"/>
    <lineage>
        <taxon>Bacteria</taxon>
        <taxon>Bacillati</taxon>
        <taxon>Bacillota</taxon>
        <taxon>Clostridia</taxon>
        <taxon>Eubacteriales</taxon>
        <taxon>Oscillospiraceae</taxon>
        <taxon>Zongyangia</taxon>
    </lineage>
</organism>
<name>A0A926I9N9_9FIRM</name>
<accession>A0A926I9N9</accession>
<reference evidence="1" key="1">
    <citation type="submission" date="2020-08" db="EMBL/GenBank/DDBJ databases">
        <title>Genome public.</title>
        <authorList>
            <person name="Liu C."/>
            <person name="Sun Q."/>
        </authorList>
    </citation>
    <scope>NUCLEOTIDE SEQUENCE</scope>
    <source>
        <strain evidence="1">NSJ-54</strain>
    </source>
</reference>
<evidence type="ECO:0000313" key="1">
    <source>
        <dbReference type="EMBL" id="MBC8569356.1"/>
    </source>
</evidence>
<evidence type="ECO:0000313" key="2">
    <source>
        <dbReference type="Proteomes" id="UP000660861"/>
    </source>
</evidence>
<proteinExistence type="predicted"/>